<keyword evidence="3" id="KW-1185">Reference proteome</keyword>
<evidence type="ECO:0000313" key="2">
    <source>
        <dbReference type="EMBL" id="KAB1212823.1"/>
    </source>
</evidence>
<name>A0A6A1VJE9_9ROSI</name>
<reference evidence="2 3" key="1">
    <citation type="journal article" date="2019" name="Plant Biotechnol. J.">
        <title>The red bayberry genome and genetic basis of sex determination.</title>
        <authorList>
            <person name="Jia H.M."/>
            <person name="Jia H.J."/>
            <person name="Cai Q.L."/>
            <person name="Wang Y."/>
            <person name="Zhao H.B."/>
            <person name="Yang W.F."/>
            <person name="Wang G.Y."/>
            <person name="Li Y.H."/>
            <person name="Zhan D.L."/>
            <person name="Shen Y.T."/>
            <person name="Niu Q.F."/>
            <person name="Chang L."/>
            <person name="Qiu J."/>
            <person name="Zhao L."/>
            <person name="Xie H.B."/>
            <person name="Fu W.Y."/>
            <person name="Jin J."/>
            <person name="Li X.W."/>
            <person name="Jiao Y."/>
            <person name="Zhou C.C."/>
            <person name="Tu T."/>
            <person name="Chai C.Y."/>
            <person name="Gao J.L."/>
            <person name="Fan L.J."/>
            <person name="van de Weg E."/>
            <person name="Wang J.Y."/>
            <person name="Gao Z.S."/>
        </authorList>
    </citation>
    <scope>NUCLEOTIDE SEQUENCE [LARGE SCALE GENOMIC DNA]</scope>
    <source>
        <tissue evidence="2">Leaves</tissue>
    </source>
</reference>
<gene>
    <name evidence="2" type="ORF">CJ030_MR5G010123</name>
</gene>
<dbReference type="AlphaFoldDB" id="A0A6A1VJE9"/>
<proteinExistence type="predicted"/>
<accession>A0A6A1VJE9</accession>
<protein>
    <submittedName>
        <fullName evidence="2">Uncharacterized protein</fullName>
    </submittedName>
</protein>
<feature type="region of interest" description="Disordered" evidence="1">
    <location>
        <begin position="97"/>
        <end position="123"/>
    </location>
</feature>
<comment type="caution">
    <text evidence="2">The sequence shown here is derived from an EMBL/GenBank/DDBJ whole genome shotgun (WGS) entry which is preliminary data.</text>
</comment>
<evidence type="ECO:0000256" key="1">
    <source>
        <dbReference type="SAM" id="MobiDB-lite"/>
    </source>
</evidence>
<evidence type="ECO:0000313" key="3">
    <source>
        <dbReference type="Proteomes" id="UP000516437"/>
    </source>
</evidence>
<sequence>MSATLCSKAVSRPLISLTMSWVGRRPIASAQSAASSYRPSNPVAVPKSLGRALSRILLLHCLLRLLVSSNSSNPEAFSARRVWGNDFESVVLLIDPSGAPSARQHPRVPAWRAGTGSEEPVRQ</sequence>
<dbReference type="EMBL" id="RXIC02000023">
    <property type="protein sequence ID" value="KAB1212823.1"/>
    <property type="molecule type" value="Genomic_DNA"/>
</dbReference>
<dbReference type="Proteomes" id="UP000516437">
    <property type="component" value="Chromosome 5"/>
</dbReference>
<organism evidence="2 3">
    <name type="scientific">Morella rubra</name>
    <name type="common">Chinese bayberry</name>
    <dbReference type="NCBI Taxonomy" id="262757"/>
    <lineage>
        <taxon>Eukaryota</taxon>
        <taxon>Viridiplantae</taxon>
        <taxon>Streptophyta</taxon>
        <taxon>Embryophyta</taxon>
        <taxon>Tracheophyta</taxon>
        <taxon>Spermatophyta</taxon>
        <taxon>Magnoliopsida</taxon>
        <taxon>eudicotyledons</taxon>
        <taxon>Gunneridae</taxon>
        <taxon>Pentapetalae</taxon>
        <taxon>rosids</taxon>
        <taxon>fabids</taxon>
        <taxon>Fagales</taxon>
        <taxon>Myricaceae</taxon>
        <taxon>Morella</taxon>
    </lineage>
</organism>